<evidence type="ECO:0000256" key="2">
    <source>
        <dbReference type="ARBA" id="ARBA00023242"/>
    </source>
</evidence>
<evidence type="ECO:0000256" key="4">
    <source>
        <dbReference type="SAM" id="MobiDB-lite"/>
    </source>
</evidence>
<dbReference type="PANTHER" id="PTHR23405">
    <property type="entry name" value="MAINTENANCE OF KILLER 16 MAK16 PROTEIN-RELATED"/>
    <property type="match status" value="1"/>
</dbReference>
<organism evidence="5">
    <name type="scientific">Timema shepardi</name>
    <name type="common">Walking stick</name>
    <dbReference type="NCBI Taxonomy" id="629360"/>
    <lineage>
        <taxon>Eukaryota</taxon>
        <taxon>Metazoa</taxon>
        <taxon>Ecdysozoa</taxon>
        <taxon>Arthropoda</taxon>
        <taxon>Hexapoda</taxon>
        <taxon>Insecta</taxon>
        <taxon>Pterygota</taxon>
        <taxon>Neoptera</taxon>
        <taxon>Polyneoptera</taxon>
        <taxon>Phasmatodea</taxon>
        <taxon>Timematodea</taxon>
        <taxon>Timematoidea</taxon>
        <taxon>Timematidae</taxon>
        <taxon>Timema</taxon>
    </lineage>
</organism>
<dbReference type="GO" id="GO:0000460">
    <property type="term" value="P:maturation of 5.8S rRNA"/>
    <property type="evidence" value="ECO:0007669"/>
    <property type="project" value="TreeGrafter"/>
</dbReference>
<feature type="region of interest" description="Disordered" evidence="4">
    <location>
        <begin position="295"/>
        <end position="331"/>
    </location>
</feature>
<dbReference type="Gene3D" id="3.30.390.110">
    <property type="match status" value="1"/>
</dbReference>
<dbReference type="PANTHER" id="PTHR23405:SF4">
    <property type="entry name" value="PROTEIN MAK16 HOMOLOG"/>
    <property type="match status" value="1"/>
</dbReference>
<evidence type="ECO:0000256" key="3">
    <source>
        <dbReference type="PIRNR" id="PIRNR003352"/>
    </source>
</evidence>
<proteinExistence type="inferred from homology"/>
<comment type="similarity">
    <text evidence="3">Belongs to the MAK16 family.</text>
</comment>
<keyword evidence="2 3" id="KW-0539">Nucleus</keyword>
<dbReference type="Pfam" id="PF04874">
    <property type="entry name" value="Mak16"/>
    <property type="match status" value="1"/>
</dbReference>
<protein>
    <recommendedName>
        <fullName evidence="3">Protein MAK16 homolog</fullName>
    </recommendedName>
</protein>
<feature type="region of interest" description="Disordered" evidence="4">
    <location>
        <begin position="232"/>
        <end position="279"/>
    </location>
</feature>
<dbReference type="AlphaFoldDB" id="A0A7R9AMP6"/>
<comment type="subcellular location">
    <subcellularLocation>
        <location evidence="1">Nucleus</location>
    </subcellularLocation>
</comment>
<dbReference type="EMBL" id="OC000245">
    <property type="protein sequence ID" value="CAD7256633.1"/>
    <property type="molecule type" value="Genomic_DNA"/>
</dbReference>
<dbReference type="InterPro" id="IPR006958">
    <property type="entry name" value="Mak16"/>
</dbReference>
<dbReference type="PIRSF" id="PIRSF003352">
    <property type="entry name" value="MAK16"/>
    <property type="match status" value="1"/>
</dbReference>
<sequence length="331" mass="38647">MLKVVWSIINTSFCSFKVNTKTQKLCRNEYNLTGLCSRLSCPLANSQYATVREEKGIIYLFMKTTERKKLIPLQRKIERRERRREEKALIAARLDTAIEKELLQRLRKGVYGDIYNFPQMVFDKALDTEEVEGEEEEVEDEEEEHWVLNGINSTSGGQMRSYLSEKIAALVWKTDINSQRVHCADHMLRKSIPPRPIDLEGIIKLVYLLLFQQKEMEVEKEVEQELERDVEYVAANSDDDDDDVEITGSQSEDEESEEEVTYLSEDEFQKSEVSDIEDSTPVKKVRFEKSVLQGKKSLTPKTPKIRKVPRPHVEIEYEHETERPQMSKLTF</sequence>
<dbReference type="GO" id="GO:0030687">
    <property type="term" value="C:preribosome, large subunit precursor"/>
    <property type="evidence" value="ECO:0007669"/>
    <property type="project" value="TreeGrafter"/>
</dbReference>
<dbReference type="GO" id="GO:0000470">
    <property type="term" value="P:maturation of LSU-rRNA"/>
    <property type="evidence" value="ECO:0007669"/>
    <property type="project" value="TreeGrafter"/>
</dbReference>
<accession>A0A7R9AMP6</accession>
<evidence type="ECO:0000313" key="5">
    <source>
        <dbReference type="EMBL" id="CAD7256633.1"/>
    </source>
</evidence>
<gene>
    <name evidence="5" type="ORF">TSIB3V08_LOCUS913</name>
</gene>
<dbReference type="GO" id="GO:0005730">
    <property type="term" value="C:nucleolus"/>
    <property type="evidence" value="ECO:0007669"/>
    <property type="project" value="UniProtKB-UniRule"/>
</dbReference>
<reference evidence="5" key="1">
    <citation type="submission" date="2020-11" db="EMBL/GenBank/DDBJ databases">
        <authorList>
            <person name="Tran Van P."/>
        </authorList>
    </citation>
    <scope>NUCLEOTIDE SEQUENCE</scope>
</reference>
<evidence type="ECO:0000256" key="1">
    <source>
        <dbReference type="ARBA" id="ARBA00004123"/>
    </source>
</evidence>
<name>A0A7R9AMP6_TIMSH</name>
<feature type="compositionally biased region" description="Basic and acidic residues" evidence="4">
    <location>
        <begin position="311"/>
        <end position="325"/>
    </location>
</feature>
<feature type="compositionally biased region" description="Acidic residues" evidence="4">
    <location>
        <begin position="237"/>
        <end position="266"/>
    </location>
</feature>